<reference evidence="3" key="1">
    <citation type="journal article" date="2019" name="Int. J. Syst. Evol. Microbiol.">
        <title>The Global Catalogue of Microorganisms (GCM) 10K type strain sequencing project: providing services to taxonomists for standard genome sequencing and annotation.</title>
        <authorList>
            <consortium name="The Broad Institute Genomics Platform"/>
            <consortium name="The Broad Institute Genome Sequencing Center for Infectious Disease"/>
            <person name="Wu L."/>
            <person name="Ma J."/>
        </authorList>
    </citation>
    <scope>NUCLEOTIDE SEQUENCE [LARGE SCALE GENOMIC DNA]</scope>
    <source>
        <strain evidence="3">CCM 8905</strain>
    </source>
</reference>
<dbReference type="PROSITE" id="PS51186">
    <property type="entry name" value="GNAT"/>
    <property type="match status" value="1"/>
</dbReference>
<keyword evidence="2" id="KW-0012">Acyltransferase</keyword>
<protein>
    <submittedName>
        <fullName evidence="2">GNAT family N-acetyltransferase</fullName>
        <ecNumber evidence="2">2.3.-.-</ecNumber>
    </submittedName>
</protein>
<organism evidence="2 3">
    <name type="scientific">Levilactobacillus tongjiangensis</name>
    <dbReference type="NCBI Taxonomy" id="2486023"/>
    <lineage>
        <taxon>Bacteria</taxon>
        <taxon>Bacillati</taxon>
        <taxon>Bacillota</taxon>
        <taxon>Bacilli</taxon>
        <taxon>Lactobacillales</taxon>
        <taxon>Lactobacillaceae</taxon>
        <taxon>Levilactobacillus</taxon>
    </lineage>
</organism>
<accession>A0ABW1SUI3</accession>
<dbReference type="PANTHER" id="PTHR43792:SF16">
    <property type="entry name" value="N-ACETYLTRANSFERASE DOMAIN-CONTAINING PROTEIN"/>
    <property type="match status" value="1"/>
</dbReference>
<dbReference type="InterPro" id="IPR016181">
    <property type="entry name" value="Acyl_CoA_acyltransferase"/>
</dbReference>
<dbReference type="EMBL" id="JBHSSK010000024">
    <property type="protein sequence ID" value="MFC6207810.1"/>
    <property type="molecule type" value="Genomic_DNA"/>
</dbReference>
<feature type="domain" description="N-acetyltransferase" evidence="1">
    <location>
        <begin position="10"/>
        <end position="163"/>
    </location>
</feature>
<dbReference type="EC" id="2.3.-.-" evidence="2"/>
<dbReference type="GO" id="GO:0016746">
    <property type="term" value="F:acyltransferase activity"/>
    <property type="evidence" value="ECO:0007669"/>
    <property type="project" value="UniProtKB-KW"/>
</dbReference>
<dbReference type="Gene3D" id="3.40.630.30">
    <property type="match status" value="1"/>
</dbReference>
<keyword evidence="2" id="KW-0808">Transferase</keyword>
<evidence type="ECO:0000313" key="2">
    <source>
        <dbReference type="EMBL" id="MFC6207810.1"/>
    </source>
</evidence>
<dbReference type="RefSeq" id="WP_125692399.1">
    <property type="nucleotide sequence ID" value="NZ_JBHSSK010000024.1"/>
</dbReference>
<evidence type="ECO:0000259" key="1">
    <source>
        <dbReference type="PROSITE" id="PS51186"/>
    </source>
</evidence>
<dbReference type="Pfam" id="PF13302">
    <property type="entry name" value="Acetyltransf_3"/>
    <property type="match status" value="1"/>
</dbReference>
<comment type="caution">
    <text evidence="2">The sequence shown here is derived from an EMBL/GenBank/DDBJ whole genome shotgun (WGS) entry which is preliminary data.</text>
</comment>
<keyword evidence="3" id="KW-1185">Reference proteome</keyword>
<dbReference type="PANTHER" id="PTHR43792">
    <property type="entry name" value="GNAT FAMILY, PUTATIVE (AFU_ORTHOLOGUE AFUA_3G00765)-RELATED-RELATED"/>
    <property type="match status" value="1"/>
</dbReference>
<dbReference type="InterPro" id="IPR051531">
    <property type="entry name" value="N-acetyltransferase"/>
</dbReference>
<dbReference type="Proteomes" id="UP001596254">
    <property type="component" value="Unassembled WGS sequence"/>
</dbReference>
<sequence>MTVVFRTTRLILRPLVESDLTAYQRLVTQPEIAKLAGAAAHPSKMEVAQWLQADRRNPYSRAIVDKQSNQLIGVIVFYDRVTAEGQPDPLAVDLGYLLDPAYWGSGLMTEALQALLAGLPVGIQIWATSLVENQRSRRVLEKLGFQTLDEHFMAISGMSLTPVPQALYRLVTTKPTN</sequence>
<evidence type="ECO:0000313" key="3">
    <source>
        <dbReference type="Proteomes" id="UP001596254"/>
    </source>
</evidence>
<dbReference type="InterPro" id="IPR000182">
    <property type="entry name" value="GNAT_dom"/>
</dbReference>
<dbReference type="SUPFAM" id="SSF55729">
    <property type="entry name" value="Acyl-CoA N-acyltransferases (Nat)"/>
    <property type="match status" value="1"/>
</dbReference>
<gene>
    <name evidence="2" type="ORF">ACFP1G_10085</name>
</gene>
<name>A0ABW1SUI3_9LACO</name>
<proteinExistence type="predicted"/>